<dbReference type="Proteomes" id="UP000192132">
    <property type="component" value="Unassembled WGS sequence"/>
</dbReference>
<protein>
    <recommendedName>
        <fullName evidence="4">DUF11 domain-containing protein</fullName>
    </recommendedName>
</protein>
<dbReference type="OrthoDB" id="200318at2"/>
<evidence type="ECO:0008006" key="4">
    <source>
        <dbReference type="Google" id="ProtNLM"/>
    </source>
</evidence>
<sequence>MRALSYIATTMAAIAFMSGIAQAEAPAAKPPVSIELSAYQMTINQKGETSAKPVKQAKPNDIIEYRATYTNNTAKTIKGLVATLPIPADTQFLAKSSPAQAQASTDGVNFAAMPLKRKTGSQTVNVPLQEYRALRWTIAELPAGKSITVTAQTRVNSTIRAVGQ</sequence>
<evidence type="ECO:0000313" key="3">
    <source>
        <dbReference type="Proteomes" id="UP000192132"/>
    </source>
</evidence>
<name>A0A1S8CWX2_9GAMM</name>
<organism evidence="2 3">
    <name type="scientific">Alkanindiges hydrocarboniclasticus</name>
    <dbReference type="NCBI Taxonomy" id="1907941"/>
    <lineage>
        <taxon>Bacteria</taxon>
        <taxon>Pseudomonadati</taxon>
        <taxon>Pseudomonadota</taxon>
        <taxon>Gammaproteobacteria</taxon>
        <taxon>Moraxellales</taxon>
        <taxon>Moraxellaceae</taxon>
        <taxon>Alkanindiges</taxon>
    </lineage>
</organism>
<keyword evidence="3" id="KW-1185">Reference proteome</keyword>
<gene>
    <name evidence="2" type="ORF">BKE30_06355</name>
</gene>
<reference evidence="2 3" key="1">
    <citation type="submission" date="2016-10" db="EMBL/GenBank/DDBJ databases">
        <title>Draft Genome sequence of Alkanindiges sp. strain H1.</title>
        <authorList>
            <person name="Subhash Y."/>
            <person name="Lee S."/>
        </authorList>
    </citation>
    <scope>NUCLEOTIDE SEQUENCE [LARGE SCALE GENOMIC DNA]</scope>
    <source>
        <strain evidence="2 3">H1</strain>
    </source>
</reference>
<feature type="signal peptide" evidence="1">
    <location>
        <begin position="1"/>
        <end position="23"/>
    </location>
</feature>
<accession>A0A1S8CWX2</accession>
<feature type="chain" id="PRO_5012955696" description="DUF11 domain-containing protein" evidence="1">
    <location>
        <begin position="24"/>
        <end position="164"/>
    </location>
</feature>
<keyword evidence="1" id="KW-0732">Signal</keyword>
<dbReference type="AlphaFoldDB" id="A0A1S8CWX2"/>
<comment type="caution">
    <text evidence="2">The sequence shown here is derived from an EMBL/GenBank/DDBJ whole genome shotgun (WGS) entry which is preliminary data.</text>
</comment>
<dbReference type="STRING" id="1907941.BKE30_06355"/>
<evidence type="ECO:0000313" key="2">
    <source>
        <dbReference type="EMBL" id="ONG41043.1"/>
    </source>
</evidence>
<evidence type="ECO:0000256" key="1">
    <source>
        <dbReference type="SAM" id="SignalP"/>
    </source>
</evidence>
<dbReference type="EMBL" id="MLCN01000014">
    <property type="protein sequence ID" value="ONG41043.1"/>
    <property type="molecule type" value="Genomic_DNA"/>
</dbReference>
<proteinExistence type="predicted"/>